<proteinExistence type="predicted"/>
<dbReference type="RefSeq" id="WP_220809760.1">
    <property type="nucleotide sequence ID" value="NZ_BPMK01000016.1"/>
</dbReference>
<protein>
    <recommendedName>
        <fullName evidence="3">PET hydrolase/cutinase-like domain-containing protein</fullName>
    </recommendedName>
</protein>
<evidence type="ECO:0000256" key="1">
    <source>
        <dbReference type="ARBA" id="ARBA00022801"/>
    </source>
</evidence>
<dbReference type="InterPro" id="IPR029058">
    <property type="entry name" value="AB_hydrolase_fold"/>
</dbReference>
<feature type="chain" id="PRO_5047008117" description="PET hydrolase/cutinase-like domain-containing protein" evidence="2">
    <location>
        <begin position="40"/>
        <end position="451"/>
    </location>
</feature>
<dbReference type="Pfam" id="PF12740">
    <property type="entry name" value="PETase"/>
    <property type="match status" value="1"/>
</dbReference>
<dbReference type="Gene3D" id="2.60.120.260">
    <property type="entry name" value="Galactose-binding domain-like"/>
    <property type="match status" value="1"/>
</dbReference>
<dbReference type="EMBL" id="BPMK01000016">
    <property type="protein sequence ID" value="GIZ53341.1"/>
    <property type="molecule type" value="Genomic_DNA"/>
</dbReference>
<reference evidence="4 5" key="1">
    <citation type="journal article" date="2022" name="Int. J. Syst. Evol. Microbiol.">
        <title>Noviherbaspirillum aridicola sp. nov., isolated from an arid soil in Pakistan.</title>
        <authorList>
            <person name="Khan I.U."/>
            <person name="Saqib M."/>
            <person name="Amin A."/>
            <person name="Hussain F."/>
            <person name="Li L."/>
            <person name="Liu Y.H."/>
            <person name="Fang B.Z."/>
            <person name="Ahmed I."/>
            <person name="Li W.J."/>
        </authorList>
    </citation>
    <scope>NUCLEOTIDE SEQUENCE [LARGE SCALE GENOMIC DNA]</scope>
    <source>
        <strain evidence="4 5">NCCP-691</strain>
    </source>
</reference>
<dbReference type="SUPFAM" id="SSF53474">
    <property type="entry name" value="alpha/beta-Hydrolases"/>
    <property type="match status" value="1"/>
</dbReference>
<evidence type="ECO:0000259" key="3">
    <source>
        <dbReference type="Pfam" id="PF12740"/>
    </source>
</evidence>
<feature type="domain" description="PET hydrolase/cutinase-like" evidence="3">
    <location>
        <begin position="180"/>
        <end position="450"/>
    </location>
</feature>
<comment type="caution">
    <text evidence="4">The sequence shown here is derived from an EMBL/GenBank/DDBJ whole genome shotgun (WGS) entry which is preliminary data.</text>
</comment>
<sequence>MKNKNPTLPLLSASPLPGAALAKTGLAVAAMLCSFAAQAQVAIFQESFSSGLGGFTATGTVGTSTGAARMEGCYGCTDGAITSGAISTQGFTGLSLSFDRVTSGLDSGEAGIAEYSTNGSTWTAVESTRVTTNGRVTFSLPDTAAGQAALRLRFRIDASLSSETYTVDNVQLTGIPGDTGTNPYAKGPNPTTSMLESSTGPFTYATTNVSEFSASGYGGGTIYHPTNVAGPFAAIAISPGYTGTKSTMSWWGERLASHGFVVITIDTNSIYDQPYERAPQLMAALRQLVTFSNTSSHPIYRKVDPNRLGVMGHSMGGGGTLIAARDNPTLKAAIPLAPWNTSTDFSSVRVPTLVVACESDTIAPVSQHASPFYNSIPASATKKAFMEMNNGDHFCVMTGNDYTRIMGKYGVAWMKRFMDNDTRYSPFLCGAPHQADLSNIQISEYRENCPY</sequence>
<dbReference type="InterPro" id="IPR050261">
    <property type="entry name" value="FrsA_esterase"/>
</dbReference>
<evidence type="ECO:0000256" key="2">
    <source>
        <dbReference type="SAM" id="SignalP"/>
    </source>
</evidence>
<dbReference type="Gene3D" id="3.40.50.1820">
    <property type="entry name" value="alpha/beta hydrolase"/>
    <property type="match status" value="1"/>
</dbReference>
<dbReference type="InterPro" id="IPR041127">
    <property type="entry name" value="PET_hydrolase/cutinase-like"/>
</dbReference>
<keyword evidence="1" id="KW-0378">Hydrolase</keyword>
<dbReference type="PANTHER" id="PTHR22946:SF9">
    <property type="entry name" value="POLYKETIDE TRANSFERASE AF380"/>
    <property type="match status" value="1"/>
</dbReference>
<accession>A0ABQ4Q7Y9</accession>
<name>A0ABQ4Q7Y9_9BURK</name>
<organism evidence="4 5">
    <name type="scientific">Noviherbaspirillum aridicola</name>
    <dbReference type="NCBI Taxonomy" id="2849687"/>
    <lineage>
        <taxon>Bacteria</taxon>
        <taxon>Pseudomonadati</taxon>
        <taxon>Pseudomonadota</taxon>
        <taxon>Betaproteobacteria</taxon>
        <taxon>Burkholderiales</taxon>
        <taxon>Oxalobacteraceae</taxon>
        <taxon>Noviherbaspirillum</taxon>
    </lineage>
</organism>
<dbReference type="Proteomes" id="UP000887222">
    <property type="component" value="Unassembled WGS sequence"/>
</dbReference>
<keyword evidence="2" id="KW-0732">Signal</keyword>
<dbReference type="PANTHER" id="PTHR22946">
    <property type="entry name" value="DIENELACTONE HYDROLASE DOMAIN-CONTAINING PROTEIN-RELATED"/>
    <property type="match status" value="1"/>
</dbReference>
<evidence type="ECO:0000313" key="4">
    <source>
        <dbReference type="EMBL" id="GIZ53341.1"/>
    </source>
</evidence>
<gene>
    <name evidence="4" type="ORF">NCCP691_33550</name>
</gene>
<evidence type="ECO:0000313" key="5">
    <source>
        <dbReference type="Proteomes" id="UP000887222"/>
    </source>
</evidence>
<feature type="signal peptide" evidence="2">
    <location>
        <begin position="1"/>
        <end position="39"/>
    </location>
</feature>
<keyword evidence="5" id="KW-1185">Reference proteome</keyword>